<gene>
    <name evidence="3" type="ORF">F4694_001927</name>
</gene>
<dbReference type="PROSITE" id="PS51819">
    <property type="entry name" value="VOC"/>
    <property type="match status" value="1"/>
</dbReference>
<dbReference type="InterPro" id="IPR051332">
    <property type="entry name" value="Fosfomycin_Res_Enzymes"/>
</dbReference>
<dbReference type="InterPro" id="IPR029068">
    <property type="entry name" value="Glyas_Bleomycin-R_OHBP_Dase"/>
</dbReference>
<dbReference type="Gene3D" id="3.10.180.10">
    <property type="entry name" value="2,3-Dihydroxybiphenyl 1,2-Dioxygenase, domain 1"/>
    <property type="match status" value="1"/>
</dbReference>
<reference evidence="4" key="2">
    <citation type="submission" date="2020-08" db="EMBL/GenBank/DDBJ databases">
        <title>The Agave Microbiome: Exploring the role of microbial communities in plant adaptations to desert environments.</title>
        <authorList>
            <person name="Partida-Martinez L.P."/>
        </authorList>
    </citation>
    <scope>NUCLEOTIDE SEQUENCE [LARGE SCALE GENOMIC DNA]</scope>
    <source>
        <strain evidence="4">AT2.8</strain>
    </source>
</reference>
<comment type="caution">
    <text evidence="3">The sequence shown here is derived from an EMBL/GenBank/DDBJ whole genome shotgun (WGS) entry which is preliminary data.</text>
</comment>
<dbReference type="GO" id="GO:0004462">
    <property type="term" value="F:lactoylglutathione lyase activity"/>
    <property type="evidence" value="ECO:0007669"/>
    <property type="project" value="UniProtKB-EC"/>
</dbReference>
<dbReference type="InterPro" id="IPR037523">
    <property type="entry name" value="VOC_core"/>
</dbReference>
<dbReference type="Pfam" id="PF00903">
    <property type="entry name" value="Glyoxalase"/>
    <property type="match status" value="1"/>
</dbReference>
<dbReference type="PANTHER" id="PTHR36113:SF6">
    <property type="entry name" value="FOSFOMYCIN RESISTANCE PROTEIN FOSX"/>
    <property type="match status" value="1"/>
</dbReference>
<proteinExistence type="predicted"/>
<organism evidence="3 4">
    <name type="scientific">Neobacillus niacini</name>
    <dbReference type="NCBI Taxonomy" id="86668"/>
    <lineage>
        <taxon>Bacteria</taxon>
        <taxon>Bacillati</taxon>
        <taxon>Bacillota</taxon>
        <taxon>Bacilli</taxon>
        <taxon>Bacillales</taxon>
        <taxon>Bacillaceae</taxon>
        <taxon>Neobacillus</taxon>
    </lineage>
</organism>
<dbReference type="SUPFAM" id="SSF54593">
    <property type="entry name" value="Glyoxalase/Bleomycin resistance protein/Dihydroxybiphenyl dioxygenase"/>
    <property type="match status" value="1"/>
</dbReference>
<dbReference type="Proteomes" id="UP000548423">
    <property type="component" value="Unassembled WGS sequence"/>
</dbReference>
<evidence type="ECO:0000256" key="1">
    <source>
        <dbReference type="ARBA" id="ARBA00022723"/>
    </source>
</evidence>
<dbReference type="CDD" id="cd06587">
    <property type="entry name" value="VOC"/>
    <property type="match status" value="1"/>
</dbReference>
<dbReference type="InterPro" id="IPR004360">
    <property type="entry name" value="Glyas_Fos-R_dOase_dom"/>
</dbReference>
<dbReference type="EC" id="4.4.1.5" evidence="3"/>
<accession>A0A852TCQ4</accession>
<keyword evidence="3" id="KW-0456">Lyase</keyword>
<dbReference type="EMBL" id="JACCBX010000003">
    <property type="protein sequence ID" value="NYE05178.1"/>
    <property type="molecule type" value="Genomic_DNA"/>
</dbReference>
<reference evidence="4" key="1">
    <citation type="submission" date="2020-07" db="EMBL/GenBank/DDBJ databases">
        <authorList>
            <person name="Partida-Martinez L."/>
            <person name="Huntemann M."/>
            <person name="Clum A."/>
            <person name="Wang J."/>
            <person name="Palaniappan K."/>
            <person name="Ritter S."/>
            <person name="Chen I.-M."/>
            <person name="Stamatis D."/>
            <person name="Reddy T."/>
            <person name="O'Malley R."/>
            <person name="Daum C."/>
            <person name="Shapiro N."/>
            <person name="Ivanova N."/>
            <person name="Kyrpides N."/>
            <person name="Woyke T."/>
        </authorList>
    </citation>
    <scope>NUCLEOTIDE SEQUENCE [LARGE SCALE GENOMIC DNA]</scope>
    <source>
        <strain evidence="4">AT2.8</strain>
    </source>
</reference>
<dbReference type="GO" id="GO:0046872">
    <property type="term" value="F:metal ion binding"/>
    <property type="evidence" value="ECO:0007669"/>
    <property type="project" value="UniProtKB-KW"/>
</dbReference>
<name>A0A852TCQ4_9BACI</name>
<protein>
    <submittedName>
        <fullName evidence="3">Lactoylglutathione lyase</fullName>
        <ecNumber evidence="3">4.4.1.5</ecNumber>
    </submittedName>
</protein>
<feature type="domain" description="VOC" evidence="2">
    <location>
        <begin position="2"/>
        <end position="117"/>
    </location>
</feature>
<evidence type="ECO:0000313" key="3">
    <source>
        <dbReference type="EMBL" id="NYE05178.1"/>
    </source>
</evidence>
<sequence>MHFHHIAIEVKDLETSAAFYQKYIGLQEESRFLFGGEKIIFLKADNFRMELISTTEQSSNNHSSIHLCFEVDSIDDVTQHFNENGIFAIDGPYKLENGWETIFYQGPENEIIEFMQIGRKADK</sequence>
<dbReference type="PANTHER" id="PTHR36113">
    <property type="entry name" value="LYASE, PUTATIVE-RELATED-RELATED"/>
    <property type="match status" value="1"/>
</dbReference>
<evidence type="ECO:0000259" key="2">
    <source>
        <dbReference type="PROSITE" id="PS51819"/>
    </source>
</evidence>
<dbReference type="AlphaFoldDB" id="A0A852TCQ4"/>
<evidence type="ECO:0000313" key="4">
    <source>
        <dbReference type="Proteomes" id="UP000548423"/>
    </source>
</evidence>
<keyword evidence="1" id="KW-0479">Metal-binding</keyword>